<accession>A0A8T3AHG9</accession>
<dbReference type="Proteomes" id="UP000829196">
    <property type="component" value="Unassembled WGS sequence"/>
</dbReference>
<keyword evidence="2" id="KW-1185">Reference proteome</keyword>
<organism evidence="1 2">
    <name type="scientific">Dendrobium nobile</name>
    <name type="common">Orchid</name>
    <dbReference type="NCBI Taxonomy" id="94219"/>
    <lineage>
        <taxon>Eukaryota</taxon>
        <taxon>Viridiplantae</taxon>
        <taxon>Streptophyta</taxon>
        <taxon>Embryophyta</taxon>
        <taxon>Tracheophyta</taxon>
        <taxon>Spermatophyta</taxon>
        <taxon>Magnoliopsida</taxon>
        <taxon>Liliopsida</taxon>
        <taxon>Asparagales</taxon>
        <taxon>Orchidaceae</taxon>
        <taxon>Epidendroideae</taxon>
        <taxon>Malaxideae</taxon>
        <taxon>Dendrobiinae</taxon>
        <taxon>Dendrobium</taxon>
    </lineage>
</organism>
<comment type="caution">
    <text evidence="1">The sequence shown here is derived from an EMBL/GenBank/DDBJ whole genome shotgun (WGS) entry which is preliminary data.</text>
</comment>
<protein>
    <submittedName>
        <fullName evidence="1">Uncharacterized protein</fullName>
    </submittedName>
</protein>
<dbReference type="EMBL" id="JAGYWB010000016">
    <property type="protein sequence ID" value="KAI0495471.1"/>
    <property type="molecule type" value="Genomic_DNA"/>
</dbReference>
<reference evidence="1" key="1">
    <citation type="journal article" date="2022" name="Front. Genet.">
        <title>Chromosome-Scale Assembly of the Dendrobium nobile Genome Provides Insights Into the Molecular Mechanism of the Biosynthesis of the Medicinal Active Ingredient of Dendrobium.</title>
        <authorList>
            <person name="Xu Q."/>
            <person name="Niu S.-C."/>
            <person name="Li K.-L."/>
            <person name="Zheng P.-J."/>
            <person name="Zhang X.-J."/>
            <person name="Jia Y."/>
            <person name="Liu Y."/>
            <person name="Niu Y.-X."/>
            <person name="Yu L.-H."/>
            <person name="Chen D.-F."/>
            <person name="Zhang G.-Q."/>
        </authorList>
    </citation>
    <scope>NUCLEOTIDE SEQUENCE</scope>
    <source>
        <tissue evidence="1">Leaf</tissue>
    </source>
</reference>
<evidence type="ECO:0000313" key="1">
    <source>
        <dbReference type="EMBL" id="KAI0495471.1"/>
    </source>
</evidence>
<gene>
    <name evidence="1" type="ORF">KFK09_021772</name>
</gene>
<dbReference type="AlphaFoldDB" id="A0A8T3AHG9"/>
<name>A0A8T3AHG9_DENNO</name>
<evidence type="ECO:0000313" key="2">
    <source>
        <dbReference type="Proteomes" id="UP000829196"/>
    </source>
</evidence>
<sequence>MAEFAQLLMRMLYSFLRRAASFTLLNYNDDKLEVYKEEEDVDELQVLSVQNREFNAVIKVNAALASPELPHQTPSPHPQTN</sequence>
<proteinExistence type="predicted"/>